<dbReference type="GO" id="GO:0006654">
    <property type="term" value="P:phosphatidic acid biosynthetic process"/>
    <property type="evidence" value="ECO:0007669"/>
    <property type="project" value="TreeGrafter"/>
</dbReference>
<dbReference type="SUPFAM" id="SSF69593">
    <property type="entry name" value="Glycerol-3-phosphate (1)-acyltransferase"/>
    <property type="match status" value="1"/>
</dbReference>
<proteinExistence type="predicted"/>
<dbReference type="GO" id="GO:0003841">
    <property type="term" value="F:1-acylglycerol-3-phosphate O-acyltransferase activity"/>
    <property type="evidence" value="ECO:0007669"/>
    <property type="project" value="TreeGrafter"/>
</dbReference>
<dbReference type="GO" id="GO:0005886">
    <property type="term" value="C:plasma membrane"/>
    <property type="evidence" value="ECO:0007669"/>
    <property type="project" value="TreeGrafter"/>
</dbReference>
<organism evidence="3 4">
    <name type="scientific">Actinoalloteichus hoggarensis</name>
    <dbReference type="NCBI Taxonomy" id="1470176"/>
    <lineage>
        <taxon>Bacteria</taxon>
        <taxon>Bacillati</taxon>
        <taxon>Actinomycetota</taxon>
        <taxon>Actinomycetes</taxon>
        <taxon>Pseudonocardiales</taxon>
        <taxon>Pseudonocardiaceae</taxon>
        <taxon>Actinoalloteichus</taxon>
    </lineage>
</organism>
<sequence>MLYGLTKKVLAPLLRCVFRPRVEGLENIPATGRVILASNHLSVIDSLIIPLVVPRRVSILAKAEYFEATSVGGRLRKWFLGSLGHIPVRRGDGRAARNALDQAEQVLRDGGAFAIYPEGTRSSDGRMYRGRTGVGRLALSTGAPVVPVALSGTDQMQPIGRRLPRIRPVTVRFGPALDFSRYDGMATSVPIQRSVTDEVVYRIIELSGQEYVDSYHRQADAA</sequence>
<dbReference type="AlphaFoldDB" id="A0A221W0C8"/>
<dbReference type="SMART" id="SM00563">
    <property type="entry name" value="PlsC"/>
    <property type="match status" value="1"/>
</dbReference>
<keyword evidence="1 3" id="KW-0808">Transferase</keyword>
<dbReference type="PANTHER" id="PTHR10434:SF11">
    <property type="entry name" value="1-ACYL-SN-GLYCEROL-3-PHOSPHATE ACYLTRANSFERASE"/>
    <property type="match status" value="1"/>
</dbReference>
<name>A0A221W0C8_9PSEU</name>
<evidence type="ECO:0000313" key="4">
    <source>
        <dbReference type="Proteomes" id="UP000204221"/>
    </source>
</evidence>
<evidence type="ECO:0000256" key="1">
    <source>
        <dbReference type="ARBA" id="ARBA00022679"/>
    </source>
</evidence>
<dbReference type="PANTHER" id="PTHR10434">
    <property type="entry name" value="1-ACYL-SN-GLYCEROL-3-PHOSPHATE ACYLTRANSFERASE"/>
    <property type="match status" value="1"/>
</dbReference>
<protein>
    <submittedName>
        <fullName evidence="3">1-acyl-sn-glycerol-3-phosphate acyltransferase</fullName>
        <ecNumber evidence="3">2.3.1.-</ecNumber>
    </submittedName>
</protein>
<accession>A0A221W0C8</accession>
<dbReference type="EC" id="2.3.1.-" evidence="3"/>
<keyword evidence="4" id="KW-1185">Reference proteome</keyword>
<dbReference type="RefSeq" id="WP_093940757.1">
    <property type="nucleotide sequence ID" value="NZ_CP022521.1"/>
</dbReference>
<dbReference type="CDD" id="cd07989">
    <property type="entry name" value="LPLAT_AGPAT-like"/>
    <property type="match status" value="1"/>
</dbReference>
<dbReference type="Proteomes" id="UP000204221">
    <property type="component" value="Chromosome"/>
</dbReference>
<dbReference type="KEGG" id="ahg:AHOG_07835"/>
<evidence type="ECO:0000313" key="3">
    <source>
        <dbReference type="EMBL" id="ASO19212.1"/>
    </source>
</evidence>
<gene>
    <name evidence="3" type="primary">plsC1</name>
    <name evidence="3" type="ORF">AHOG_07835</name>
</gene>
<dbReference type="InterPro" id="IPR002123">
    <property type="entry name" value="Plipid/glycerol_acylTrfase"/>
</dbReference>
<evidence type="ECO:0000256" key="2">
    <source>
        <dbReference type="ARBA" id="ARBA00023315"/>
    </source>
</evidence>
<dbReference type="Pfam" id="PF01553">
    <property type="entry name" value="Acyltransferase"/>
    <property type="match status" value="1"/>
</dbReference>
<dbReference type="EMBL" id="CP022521">
    <property type="protein sequence ID" value="ASO19212.1"/>
    <property type="molecule type" value="Genomic_DNA"/>
</dbReference>
<keyword evidence="2 3" id="KW-0012">Acyltransferase</keyword>
<reference evidence="3 4" key="1">
    <citation type="submission" date="2017-07" db="EMBL/GenBank/DDBJ databases">
        <title>Complete genome sequence of Actinoalloteichus hoggarensis DSM 45943, type strain of Actinoalloteichus hoggarensis.</title>
        <authorList>
            <person name="Ruckert C."/>
            <person name="Nouioui I."/>
            <person name="Willmese J."/>
            <person name="van Wezel G."/>
            <person name="Klenk H.-P."/>
            <person name="Kalinowski J."/>
            <person name="Zotchev S.B."/>
        </authorList>
    </citation>
    <scope>NUCLEOTIDE SEQUENCE [LARGE SCALE GENOMIC DNA]</scope>
    <source>
        <strain evidence="3 4">DSM 45943</strain>
    </source>
</reference>
<dbReference type="OrthoDB" id="9808424at2"/>